<gene>
    <name evidence="4 6" type="primary">purN</name>
    <name evidence="6" type="ORF">ACFO0J_07255</name>
</gene>
<dbReference type="InterPro" id="IPR036477">
    <property type="entry name" value="Formyl_transf_N_sf"/>
</dbReference>
<comment type="caution">
    <text evidence="6">The sequence shown here is derived from an EMBL/GenBank/DDBJ whole genome shotgun (WGS) entry which is preliminary data.</text>
</comment>
<reference evidence="7" key="1">
    <citation type="journal article" date="2019" name="Int. J. Syst. Evol. Microbiol.">
        <title>The Global Catalogue of Microorganisms (GCM) 10K type strain sequencing project: providing services to taxonomists for standard genome sequencing and annotation.</title>
        <authorList>
            <consortium name="The Broad Institute Genomics Platform"/>
            <consortium name="The Broad Institute Genome Sequencing Center for Infectious Disease"/>
            <person name="Wu L."/>
            <person name="Ma J."/>
        </authorList>
    </citation>
    <scope>NUCLEOTIDE SEQUENCE [LARGE SCALE GENOMIC DNA]</scope>
    <source>
        <strain evidence="7">CGMCC 1.19029</strain>
    </source>
</reference>
<evidence type="ECO:0000313" key="6">
    <source>
        <dbReference type="EMBL" id="MFC4297835.1"/>
    </source>
</evidence>
<feature type="domain" description="Formyl transferase N-terminal" evidence="5">
    <location>
        <begin position="10"/>
        <end position="189"/>
    </location>
</feature>
<dbReference type="EMBL" id="JBHSDY010000004">
    <property type="protein sequence ID" value="MFC4297835.1"/>
    <property type="molecule type" value="Genomic_DNA"/>
</dbReference>
<dbReference type="InterPro" id="IPR002376">
    <property type="entry name" value="Formyl_transf_N"/>
</dbReference>
<evidence type="ECO:0000256" key="4">
    <source>
        <dbReference type="HAMAP-Rule" id="MF_01930"/>
    </source>
</evidence>
<feature type="binding site" evidence="4">
    <location>
        <position position="114"/>
    </location>
    <ligand>
        <name>(6R)-10-formyltetrahydrofolate</name>
        <dbReference type="ChEBI" id="CHEBI:195366"/>
    </ligand>
</feature>
<evidence type="ECO:0000259" key="5">
    <source>
        <dbReference type="Pfam" id="PF00551"/>
    </source>
</evidence>
<comment type="similarity">
    <text evidence="4">Belongs to the GART family.</text>
</comment>
<dbReference type="RefSeq" id="WP_376812400.1">
    <property type="nucleotide sequence ID" value="NZ_JBHSDY010000004.1"/>
</dbReference>
<accession>A0ABV8RYJ1</accession>
<feature type="site" description="Raises pKa of active site His" evidence="4">
    <location>
        <position position="152"/>
    </location>
</feature>
<feature type="active site" description="Proton donor" evidence="4">
    <location>
        <position position="116"/>
    </location>
</feature>
<dbReference type="CDD" id="cd08645">
    <property type="entry name" value="FMT_core_GART"/>
    <property type="match status" value="1"/>
</dbReference>
<comment type="caution">
    <text evidence="4">Lacks conserved residue(s) required for the propagation of feature annotation.</text>
</comment>
<dbReference type="HAMAP" id="MF_01930">
    <property type="entry name" value="PurN"/>
    <property type="match status" value="1"/>
</dbReference>
<dbReference type="Gene3D" id="3.40.50.170">
    <property type="entry name" value="Formyl transferase, N-terminal domain"/>
    <property type="match status" value="1"/>
</dbReference>
<evidence type="ECO:0000256" key="1">
    <source>
        <dbReference type="ARBA" id="ARBA00005054"/>
    </source>
</evidence>
<comment type="pathway">
    <text evidence="1 4">Purine metabolism; IMP biosynthesis via de novo pathway; N(2)-formyl-N(1)-(5-phospho-D-ribosyl)glycinamide from N(1)-(5-phospho-D-ribosyl)glycinamide (10-formyl THF route): step 1/1.</text>
</comment>
<evidence type="ECO:0000256" key="2">
    <source>
        <dbReference type="ARBA" id="ARBA00022679"/>
    </source>
</evidence>
<dbReference type="NCBIfam" id="TIGR00639">
    <property type="entry name" value="PurN"/>
    <property type="match status" value="1"/>
</dbReference>
<dbReference type="Proteomes" id="UP001595756">
    <property type="component" value="Unassembled WGS sequence"/>
</dbReference>
<name>A0ABV8RYJ1_9BURK</name>
<dbReference type="SUPFAM" id="SSF53328">
    <property type="entry name" value="Formyltransferase"/>
    <property type="match status" value="1"/>
</dbReference>
<feature type="binding site" evidence="4">
    <location>
        <begin position="19"/>
        <end position="21"/>
    </location>
    <ligand>
        <name>N(1)-(5-phospho-beta-D-ribosyl)glycinamide</name>
        <dbReference type="ChEBI" id="CHEBI:143788"/>
    </ligand>
</feature>
<dbReference type="GO" id="GO:0004644">
    <property type="term" value="F:phosphoribosylglycinamide formyltransferase activity"/>
    <property type="evidence" value="ECO:0007669"/>
    <property type="project" value="UniProtKB-EC"/>
</dbReference>
<proteinExistence type="inferred from homology"/>
<dbReference type="PANTHER" id="PTHR43369">
    <property type="entry name" value="PHOSPHORIBOSYLGLYCINAMIDE FORMYLTRANSFERASE"/>
    <property type="match status" value="1"/>
</dbReference>
<evidence type="ECO:0000256" key="3">
    <source>
        <dbReference type="ARBA" id="ARBA00022755"/>
    </source>
</evidence>
<keyword evidence="7" id="KW-1185">Reference proteome</keyword>
<keyword evidence="2 4" id="KW-0808">Transferase</keyword>
<protein>
    <recommendedName>
        <fullName evidence="4">Phosphoribosylglycinamide formyltransferase</fullName>
        <ecNumber evidence="4">2.1.2.2</ecNumber>
    </recommendedName>
    <alternativeName>
        <fullName evidence="4">5'-phosphoribosylglycinamide transformylase</fullName>
    </alternativeName>
    <alternativeName>
        <fullName evidence="4">GAR transformylase</fullName>
        <shortName evidence="4">GART</shortName>
    </alternativeName>
</protein>
<organism evidence="6 7">
    <name type="scientific">Castellaniella hirudinis</name>
    <dbReference type="NCBI Taxonomy" id="1144617"/>
    <lineage>
        <taxon>Bacteria</taxon>
        <taxon>Pseudomonadati</taxon>
        <taxon>Pseudomonadota</taxon>
        <taxon>Betaproteobacteria</taxon>
        <taxon>Burkholderiales</taxon>
        <taxon>Alcaligenaceae</taxon>
        <taxon>Castellaniella</taxon>
    </lineage>
</organism>
<dbReference type="PANTHER" id="PTHR43369:SF2">
    <property type="entry name" value="PHOSPHORIBOSYLGLYCINAMIDE FORMYLTRANSFERASE"/>
    <property type="match status" value="1"/>
</dbReference>
<dbReference type="EC" id="2.1.2.2" evidence="4"/>
<dbReference type="Pfam" id="PF00551">
    <property type="entry name" value="Formyl_trans_N"/>
    <property type="match status" value="1"/>
</dbReference>
<feature type="binding site" evidence="4">
    <location>
        <position position="72"/>
    </location>
    <ligand>
        <name>(6R)-10-formyltetrahydrofolate</name>
        <dbReference type="ChEBI" id="CHEBI:195366"/>
    </ligand>
</feature>
<sequence length="229" mass="24958">MPHSPDRPIRVAILISGRGSNMQALAETVAAEGLPVEICTVLSNRADAAGLDWARARGLPAEALAHRDFASREAFDAALQARLDALAPDYILLAGFMRVLGADFVRHFDGRIVNIHPSLLPAFPGLHTHQQALAQGVQWHGCTVHFVTPVLDHGPIIAQGAIPVQADDTPDTLAARLLPVEHQVYTQTLRWLAQRRVRLGADGRVAVADIPHRAWAGTTLFHKDHHEQE</sequence>
<comment type="catalytic activity">
    <reaction evidence="4">
        <text>N(1)-(5-phospho-beta-D-ribosyl)glycinamide + (6R)-10-formyltetrahydrofolate = N(2)-formyl-N(1)-(5-phospho-beta-D-ribosyl)glycinamide + (6S)-5,6,7,8-tetrahydrofolate + H(+)</text>
        <dbReference type="Rhea" id="RHEA:15053"/>
        <dbReference type="ChEBI" id="CHEBI:15378"/>
        <dbReference type="ChEBI" id="CHEBI:57453"/>
        <dbReference type="ChEBI" id="CHEBI:143788"/>
        <dbReference type="ChEBI" id="CHEBI:147286"/>
        <dbReference type="ChEBI" id="CHEBI:195366"/>
        <dbReference type="EC" id="2.1.2.2"/>
    </reaction>
</comment>
<dbReference type="InterPro" id="IPR004607">
    <property type="entry name" value="GART"/>
</dbReference>
<comment type="function">
    <text evidence="4">Catalyzes the transfer of a formyl group from 10-formyltetrahydrofolate to 5-phospho-ribosyl-glycinamide (GAR), producing 5-phospho-ribosyl-N-formylglycinamide (FGAR) and tetrahydrofolate.</text>
</comment>
<evidence type="ECO:0000313" key="7">
    <source>
        <dbReference type="Proteomes" id="UP001595756"/>
    </source>
</evidence>
<keyword evidence="3 4" id="KW-0658">Purine biosynthesis</keyword>